<comment type="catalytic activity">
    <reaction evidence="14">
        <text>IMP + diphosphate = hypoxanthine + 5-phospho-alpha-D-ribose 1-diphosphate</text>
        <dbReference type="Rhea" id="RHEA:17973"/>
        <dbReference type="ChEBI" id="CHEBI:17368"/>
        <dbReference type="ChEBI" id="CHEBI:33019"/>
        <dbReference type="ChEBI" id="CHEBI:58017"/>
        <dbReference type="ChEBI" id="CHEBI:58053"/>
        <dbReference type="EC" id="2.4.2.8"/>
    </reaction>
    <physiologicalReaction direction="right-to-left" evidence="14">
        <dbReference type="Rhea" id="RHEA:17975"/>
    </physiologicalReaction>
</comment>
<evidence type="ECO:0000256" key="12">
    <source>
        <dbReference type="ARBA" id="ARBA00022842"/>
    </source>
</evidence>
<dbReference type="Pfam" id="PF00156">
    <property type="entry name" value="Pribosyltran"/>
    <property type="match status" value="1"/>
</dbReference>
<sequence>MNVKIADLEFEPLLSAEVIQTRVKEIAAKINTDYKDKTPIFVGVLNGCFMFMADLVKNITVPCETAFTKLSSYHGSTTSTRHIQNDLDLLIDISNRHIILVEDIVDTGNTLDYLVALLQSRGPASITVCALLLKPDAVEFSIEELKHVGFQIANEFVVGYGLDYMELGRNLNGIYKRVSA</sequence>
<keyword evidence="10 15" id="KW-0660">Purine salvage</keyword>
<evidence type="ECO:0000256" key="3">
    <source>
        <dbReference type="ARBA" id="ARBA00004669"/>
    </source>
</evidence>
<evidence type="ECO:0000256" key="6">
    <source>
        <dbReference type="ARBA" id="ARBA00022490"/>
    </source>
</evidence>
<dbReference type="SUPFAM" id="SSF53271">
    <property type="entry name" value="PRTase-like"/>
    <property type="match status" value="1"/>
</dbReference>
<dbReference type="InterPro" id="IPR029057">
    <property type="entry name" value="PRTase-like"/>
</dbReference>
<dbReference type="GO" id="GO:0016757">
    <property type="term" value="F:glycosyltransferase activity"/>
    <property type="evidence" value="ECO:0007669"/>
    <property type="project" value="UniProtKB-KW"/>
</dbReference>
<evidence type="ECO:0000256" key="13">
    <source>
        <dbReference type="ARBA" id="ARBA00048811"/>
    </source>
</evidence>
<evidence type="ECO:0000256" key="11">
    <source>
        <dbReference type="ARBA" id="ARBA00022741"/>
    </source>
</evidence>
<keyword evidence="18" id="KW-1185">Reference proteome</keyword>
<dbReference type="CDD" id="cd06223">
    <property type="entry name" value="PRTases_typeI"/>
    <property type="match status" value="1"/>
</dbReference>
<keyword evidence="12 15" id="KW-0460">Magnesium</keyword>
<evidence type="ECO:0000256" key="8">
    <source>
        <dbReference type="ARBA" id="ARBA00022679"/>
    </source>
</evidence>
<evidence type="ECO:0000256" key="4">
    <source>
        <dbReference type="ARBA" id="ARBA00008391"/>
    </source>
</evidence>
<dbReference type="NCBIfam" id="TIGR01203">
    <property type="entry name" value="HGPRTase"/>
    <property type="match status" value="1"/>
</dbReference>
<evidence type="ECO:0000256" key="10">
    <source>
        <dbReference type="ARBA" id="ARBA00022726"/>
    </source>
</evidence>
<dbReference type="InterPro" id="IPR000836">
    <property type="entry name" value="PRTase_dom"/>
</dbReference>
<evidence type="ECO:0000256" key="1">
    <source>
        <dbReference type="ARBA" id="ARBA00001946"/>
    </source>
</evidence>
<comment type="similarity">
    <text evidence="4 15">Belongs to the purine/pyrimidine phosphoribosyltransferase family.</text>
</comment>
<dbReference type="Proteomes" id="UP001597601">
    <property type="component" value="Unassembled WGS sequence"/>
</dbReference>
<evidence type="ECO:0000256" key="15">
    <source>
        <dbReference type="RuleBase" id="RU364099"/>
    </source>
</evidence>
<dbReference type="PANTHER" id="PTHR43340:SF1">
    <property type="entry name" value="HYPOXANTHINE PHOSPHORIBOSYLTRANSFERASE"/>
    <property type="match status" value="1"/>
</dbReference>
<evidence type="ECO:0000256" key="5">
    <source>
        <dbReference type="ARBA" id="ARBA00011895"/>
    </source>
</evidence>
<name>A0ABW5XKJ9_9SPHI</name>
<keyword evidence="8 15" id="KW-0808">Transferase</keyword>
<comment type="cofactor">
    <cofactor evidence="1 15">
        <name>Mg(2+)</name>
        <dbReference type="ChEBI" id="CHEBI:18420"/>
    </cofactor>
</comment>
<keyword evidence="7 15" id="KW-0328">Glycosyltransferase</keyword>
<evidence type="ECO:0000256" key="7">
    <source>
        <dbReference type="ARBA" id="ARBA00022676"/>
    </source>
</evidence>
<reference evidence="18" key="1">
    <citation type="journal article" date="2019" name="Int. J. Syst. Evol. Microbiol.">
        <title>The Global Catalogue of Microorganisms (GCM) 10K type strain sequencing project: providing services to taxonomists for standard genome sequencing and annotation.</title>
        <authorList>
            <consortium name="The Broad Institute Genomics Platform"/>
            <consortium name="The Broad Institute Genome Sequencing Center for Infectious Disease"/>
            <person name="Wu L."/>
            <person name="Ma J."/>
        </authorList>
    </citation>
    <scope>NUCLEOTIDE SEQUENCE [LARGE SCALE GENOMIC DNA]</scope>
    <source>
        <strain evidence="18">KCTC 52232</strain>
    </source>
</reference>
<dbReference type="RefSeq" id="WP_377123116.1">
    <property type="nucleotide sequence ID" value="NZ_JBHUHN010000001.1"/>
</dbReference>
<comment type="catalytic activity">
    <reaction evidence="13">
        <text>GMP + diphosphate = guanine + 5-phospho-alpha-D-ribose 1-diphosphate</text>
        <dbReference type="Rhea" id="RHEA:25424"/>
        <dbReference type="ChEBI" id="CHEBI:16235"/>
        <dbReference type="ChEBI" id="CHEBI:33019"/>
        <dbReference type="ChEBI" id="CHEBI:58017"/>
        <dbReference type="ChEBI" id="CHEBI:58115"/>
        <dbReference type="EC" id="2.4.2.8"/>
    </reaction>
    <physiologicalReaction direction="right-to-left" evidence="13">
        <dbReference type="Rhea" id="RHEA:25426"/>
    </physiologicalReaction>
</comment>
<protein>
    <recommendedName>
        <fullName evidence="5 15">Hypoxanthine phosphoribosyltransferase</fullName>
        <ecNumber evidence="5 15">2.4.2.8</ecNumber>
    </recommendedName>
</protein>
<gene>
    <name evidence="17" type="primary">hpt</name>
    <name evidence="17" type="ORF">ACFSYC_02350</name>
</gene>
<evidence type="ECO:0000313" key="18">
    <source>
        <dbReference type="Proteomes" id="UP001597601"/>
    </source>
</evidence>
<organism evidence="17 18">
    <name type="scientific">Mucilaginibacter antarcticus</name>
    <dbReference type="NCBI Taxonomy" id="1855725"/>
    <lineage>
        <taxon>Bacteria</taxon>
        <taxon>Pseudomonadati</taxon>
        <taxon>Bacteroidota</taxon>
        <taxon>Sphingobacteriia</taxon>
        <taxon>Sphingobacteriales</taxon>
        <taxon>Sphingobacteriaceae</taxon>
        <taxon>Mucilaginibacter</taxon>
    </lineage>
</organism>
<dbReference type="EC" id="2.4.2.8" evidence="5 15"/>
<comment type="pathway">
    <text evidence="3 15">Purine metabolism; IMP biosynthesis via salvage pathway; IMP from hypoxanthine: step 1/1.</text>
</comment>
<proteinExistence type="inferred from homology"/>
<keyword evidence="9 15" id="KW-0479">Metal-binding</keyword>
<evidence type="ECO:0000256" key="14">
    <source>
        <dbReference type="ARBA" id="ARBA00049402"/>
    </source>
</evidence>
<comment type="caution">
    <text evidence="17">The sequence shown here is derived from an EMBL/GenBank/DDBJ whole genome shotgun (WGS) entry which is preliminary data.</text>
</comment>
<dbReference type="InterPro" id="IPR005904">
    <property type="entry name" value="Hxn_phspho_trans"/>
</dbReference>
<dbReference type="Gene3D" id="3.40.50.2020">
    <property type="match status" value="1"/>
</dbReference>
<evidence type="ECO:0000256" key="9">
    <source>
        <dbReference type="ARBA" id="ARBA00022723"/>
    </source>
</evidence>
<dbReference type="PANTHER" id="PTHR43340">
    <property type="entry name" value="HYPOXANTHINE-GUANINE PHOSPHORIBOSYLTRANSFERASE"/>
    <property type="match status" value="1"/>
</dbReference>
<keyword evidence="11 15" id="KW-0547">Nucleotide-binding</keyword>
<evidence type="ECO:0000313" key="17">
    <source>
        <dbReference type="EMBL" id="MFD2863517.1"/>
    </source>
</evidence>
<keyword evidence="6 15" id="KW-0963">Cytoplasm</keyword>
<feature type="domain" description="Phosphoribosyltransferase" evidence="16">
    <location>
        <begin position="19"/>
        <end position="164"/>
    </location>
</feature>
<evidence type="ECO:0000259" key="16">
    <source>
        <dbReference type="Pfam" id="PF00156"/>
    </source>
</evidence>
<dbReference type="EMBL" id="JBHUON010000002">
    <property type="protein sequence ID" value="MFD2863517.1"/>
    <property type="molecule type" value="Genomic_DNA"/>
</dbReference>
<dbReference type="InterPro" id="IPR050408">
    <property type="entry name" value="HGPRT"/>
</dbReference>
<evidence type="ECO:0000256" key="2">
    <source>
        <dbReference type="ARBA" id="ARBA00004496"/>
    </source>
</evidence>
<comment type="subcellular location">
    <subcellularLocation>
        <location evidence="2 15">Cytoplasm</location>
    </subcellularLocation>
</comment>
<accession>A0ABW5XKJ9</accession>